<evidence type="ECO:0000256" key="1">
    <source>
        <dbReference type="ARBA" id="ARBA00038414"/>
    </source>
</evidence>
<proteinExistence type="inferred from homology"/>
<gene>
    <name evidence="2" type="ORF">NZD89_15065</name>
</gene>
<keyword evidence="3" id="KW-1185">Reference proteome</keyword>
<accession>A0ABY6ZBZ8</accession>
<dbReference type="InterPro" id="IPR053714">
    <property type="entry name" value="Iso_Racemase_Enz_sf"/>
</dbReference>
<evidence type="ECO:0000313" key="3">
    <source>
        <dbReference type="Proteomes" id="UP001164761"/>
    </source>
</evidence>
<dbReference type="PANTHER" id="PTHR28047:SF5">
    <property type="entry name" value="PROTEIN DCG1"/>
    <property type="match status" value="1"/>
</dbReference>
<dbReference type="InterPro" id="IPR052186">
    <property type="entry name" value="Hydantoin_racemase-like"/>
</dbReference>
<dbReference type="Pfam" id="PF01177">
    <property type="entry name" value="Asp_Glu_race"/>
    <property type="match status" value="1"/>
</dbReference>
<name>A0ABY6ZBZ8_9BACL</name>
<dbReference type="EMBL" id="CP104067">
    <property type="protein sequence ID" value="WAH39734.1"/>
    <property type="molecule type" value="Genomic_DNA"/>
</dbReference>
<sequence>MSQPIEKKILFINPLGTDVFDQPYMEMLQEIKDPGTQVDVVSFPRNGPAHIEYSCYEMMVMPELMKTIRRAEEEGYDAAVIGCFYDPGLRAAREIVSKMVVTAPAESCLRLAATLGDTLSIIVGRRKWIPEMRENVHKYGYGDKLASFKVLDMGVHDFQKDHAETNRRILQAAEDAVKNDGAEVILLGCTGEFGFYQEVQRRVGVPVLDAGIVPFKYAEYLVGLRNQFGWAHSKIAGFEAPPEQEIRDWSLF</sequence>
<comment type="similarity">
    <text evidence="1">Belongs to the HyuE racemase family.</text>
</comment>
<dbReference type="Proteomes" id="UP001164761">
    <property type="component" value="Chromosome"/>
</dbReference>
<organism evidence="2 3">
    <name type="scientific">Alicyclobacillus fastidiosus</name>
    <dbReference type="NCBI Taxonomy" id="392011"/>
    <lineage>
        <taxon>Bacteria</taxon>
        <taxon>Bacillati</taxon>
        <taxon>Bacillota</taxon>
        <taxon>Bacilli</taxon>
        <taxon>Bacillales</taxon>
        <taxon>Alicyclobacillaceae</taxon>
        <taxon>Alicyclobacillus</taxon>
    </lineage>
</organism>
<dbReference type="RefSeq" id="WP_268003631.1">
    <property type="nucleotide sequence ID" value="NZ_BSUT01000001.1"/>
</dbReference>
<evidence type="ECO:0000313" key="2">
    <source>
        <dbReference type="EMBL" id="WAH39734.1"/>
    </source>
</evidence>
<reference evidence="2" key="1">
    <citation type="submission" date="2022-08" db="EMBL/GenBank/DDBJ databases">
        <title>Alicyclobacillus fastidiosus DSM 17978, complete genome.</title>
        <authorList>
            <person name="Wang Q."/>
            <person name="Cai R."/>
            <person name="Wang Z."/>
        </authorList>
    </citation>
    <scope>NUCLEOTIDE SEQUENCE</scope>
    <source>
        <strain evidence="2">DSM 17978</strain>
    </source>
</reference>
<dbReference type="PANTHER" id="PTHR28047">
    <property type="entry name" value="PROTEIN DCG1"/>
    <property type="match status" value="1"/>
</dbReference>
<dbReference type="Gene3D" id="3.40.50.12500">
    <property type="match status" value="1"/>
</dbReference>
<dbReference type="InterPro" id="IPR015942">
    <property type="entry name" value="Asp/Glu/hydantoin_racemase"/>
</dbReference>
<protein>
    <submittedName>
        <fullName evidence="2">Aspartate/glutamate racemase family protein</fullName>
    </submittedName>
</protein>